<protein>
    <submittedName>
        <fullName evidence="2">Transcriptional regulator</fullName>
    </submittedName>
</protein>
<dbReference type="EMBL" id="MRVI01000001">
    <property type="protein sequence ID" value="OOC62227.1"/>
    <property type="molecule type" value="Genomic_DNA"/>
</dbReference>
<dbReference type="InterPro" id="IPR018656">
    <property type="entry name" value="DUF2087"/>
</dbReference>
<sequence>MKSSTNEAYKASVINNFMTREGRLRHIPAQYKKKLVILEHLVEQLEEGRVYPEKEINAYIQRFHEDYATIRREFIVHEYMRRDKEMYVRNPRERWTKWEEV</sequence>
<proteinExistence type="predicted"/>
<reference evidence="2" key="1">
    <citation type="submission" date="2016-08" db="EMBL/GenBank/DDBJ databases">
        <title>Complete Genome Seqeunce of Paenibacillus sp. nov. IHBB 9852 from high altitute lake of Indian trans-Himalayas.</title>
        <authorList>
            <person name="Kiran S."/>
            <person name="Swarnkar M.K."/>
            <person name="Rana A."/>
            <person name="Tewari R."/>
            <person name="Gulati A."/>
        </authorList>
    </citation>
    <scope>NUCLEOTIDE SEQUENCE [LARGE SCALE GENOMIC DNA]</scope>
    <source>
        <strain evidence="2">IHBB 9852</strain>
    </source>
</reference>
<name>A0A1B2E6J8_9BACL</name>
<dbReference type="OrthoDB" id="529288at2"/>
<dbReference type="Proteomes" id="UP000189059">
    <property type="component" value="Unassembled WGS sequence"/>
</dbReference>
<gene>
    <name evidence="3" type="ORF">BBD40_10385</name>
    <name evidence="2" type="ORF">BBD41_25155</name>
</gene>
<reference evidence="3 4" key="2">
    <citation type="submission" date="2016-12" db="EMBL/GenBank/DDBJ databases">
        <title>Genome sequencing and description of Paenibacillus sp. nov. from high altitude lake in the Indian Trans- Himalayas.</title>
        <authorList>
            <person name="Kiran S."/>
            <person name="Swarnkar M.K."/>
            <person name="Rana A."/>
            <person name="Tewari R."/>
            <person name="Gulati A."/>
        </authorList>
    </citation>
    <scope>NUCLEOTIDE SEQUENCE [LARGE SCALE GENOMIC DNA]</scope>
    <source>
        <strain evidence="3 4">IHBB 9951</strain>
    </source>
</reference>
<dbReference type="AlphaFoldDB" id="A0A1B2E6J8"/>
<evidence type="ECO:0000259" key="1">
    <source>
        <dbReference type="Pfam" id="PF09860"/>
    </source>
</evidence>
<keyword evidence="4" id="KW-1185">Reference proteome</keyword>
<dbReference type="Pfam" id="PF09860">
    <property type="entry name" value="DUF2087"/>
    <property type="match status" value="1"/>
</dbReference>
<evidence type="ECO:0000313" key="2">
    <source>
        <dbReference type="EMBL" id="ANY75598.1"/>
    </source>
</evidence>
<evidence type="ECO:0000313" key="4">
    <source>
        <dbReference type="Proteomes" id="UP000189059"/>
    </source>
</evidence>
<dbReference type="KEGG" id="pib:BBD41_25155"/>
<dbReference type="RefSeq" id="WP_077567026.1">
    <property type="nucleotide sequence ID" value="NZ_CP016809.1"/>
</dbReference>
<accession>A0A1B2E6J8</accession>
<dbReference type="EMBL" id="CP016809">
    <property type="protein sequence ID" value="ANY75598.1"/>
    <property type="molecule type" value="Genomic_DNA"/>
</dbReference>
<organism evidence="2">
    <name type="scientific">Paenibacillus ihbetae</name>
    <dbReference type="NCBI Taxonomy" id="1870820"/>
    <lineage>
        <taxon>Bacteria</taxon>
        <taxon>Bacillati</taxon>
        <taxon>Bacillota</taxon>
        <taxon>Bacilli</taxon>
        <taxon>Bacillales</taxon>
        <taxon>Paenibacillaceae</taxon>
        <taxon>Paenibacillus</taxon>
    </lineage>
</organism>
<feature type="domain" description="DUF2087" evidence="1">
    <location>
        <begin position="23"/>
        <end position="89"/>
    </location>
</feature>
<evidence type="ECO:0000313" key="3">
    <source>
        <dbReference type="EMBL" id="OOC62227.1"/>
    </source>
</evidence>